<sequence>MLQPARTWFRTKRQKSCNEPFSGVSGLSGTFRPLRGDEKSAFRDLLLRLDPESRRNRFAMTVDDSFLVSYAETSFAQSPVIFGYFEDGVLRGTAELRTLPEPHMAEAAFCVEKGWRRNGVGTRLMDALLNEARDLQIEHIYISCLAANHTMQALARKFAARLTYQSGDMIGLIKAPKARMKDWIRNNVARTLFQPRRLASAASGQQS</sequence>
<protein>
    <submittedName>
        <fullName evidence="4">GNAT family N-acetyltransferase</fullName>
    </submittedName>
</protein>
<dbReference type="InterPro" id="IPR000182">
    <property type="entry name" value="GNAT_dom"/>
</dbReference>
<keyword evidence="1" id="KW-0808">Transferase</keyword>
<dbReference type="InterPro" id="IPR016181">
    <property type="entry name" value="Acyl_CoA_acyltransferase"/>
</dbReference>
<dbReference type="Pfam" id="PF00583">
    <property type="entry name" value="Acetyltransf_1"/>
    <property type="match status" value="1"/>
</dbReference>
<evidence type="ECO:0000259" key="3">
    <source>
        <dbReference type="PROSITE" id="PS51186"/>
    </source>
</evidence>
<keyword evidence="2" id="KW-0012">Acyltransferase</keyword>
<gene>
    <name evidence="4" type="ORF">HK439_15620</name>
</gene>
<dbReference type="CDD" id="cd04301">
    <property type="entry name" value="NAT_SF"/>
    <property type="match status" value="1"/>
</dbReference>
<dbReference type="EMBL" id="JABFCZ010000017">
    <property type="protein sequence ID" value="MBD1547697.1"/>
    <property type="molecule type" value="Genomic_DNA"/>
</dbReference>
<dbReference type="GO" id="GO:0016747">
    <property type="term" value="F:acyltransferase activity, transferring groups other than amino-acyl groups"/>
    <property type="evidence" value="ECO:0007669"/>
    <property type="project" value="InterPro"/>
</dbReference>
<dbReference type="AlphaFoldDB" id="A0A926P5F5"/>
<dbReference type="PANTHER" id="PTHR43877">
    <property type="entry name" value="AMINOALKYLPHOSPHONATE N-ACETYLTRANSFERASE-RELATED-RELATED"/>
    <property type="match status" value="1"/>
</dbReference>
<comment type="caution">
    <text evidence="4">The sequence shown here is derived from an EMBL/GenBank/DDBJ whole genome shotgun (WGS) entry which is preliminary data.</text>
</comment>
<dbReference type="Proteomes" id="UP000598467">
    <property type="component" value="Unassembled WGS sequence"/>
</dbReference>
<proteinExistence type="predicted"/>
<evidence type="ECO:0000313" key="5">
    <source>
        <dbReference type="Proteomes" id="UP000598467"/>
    </source>
</evidence>
<evidence type="ECO:0000256" key="2">
    <source>
        <dbReference type="ARBA" id="ARBA00023315"/>
    </source>
</evidence>
<dbReference type="InterPro" id="IPR050832">
    <property type="entry name" value="Bact_Acetyltransf"/>
</dbReference>
<evidence type="ECO:0000313" key="4">
    <source>
        <dbReference type="EMBL" id="MBD1547697.1"/>
    </source>
</evidence>
<evidence type="ECO:0000256" key="1">
    <source>
        <dbReference type="ARBA" id="ARBA00022679"/>
    </source>
</evidence>
<dbReference type="PANTHER" id="PTHR43877:SF1">
    <property type="entry name" value="ACETYLTRANSFERASE"/>
    <property type="match status" value="1"/>
</dbReference>
<dbReference type="RefSeq" id="WP_190292458.1">
    <property type="nucleotide sequence ID" value="NZ_JABFCZ010000017.1"/>
</dbReference>
<organism evidence="4 5">
    <name type="scientific">Roseibium aggregatum</name>
    <dbReference type="NCBI Taxonomy" id="187304"/>
    <lineage>
        <taxon>Bacteria</taxon>
        <taxon>Pseudomonadati</taxon>
        <taxon>Pseudomonadota</taxon>
        <taxon>Alphaproteobacteria</taxon>
        <taxon>Hyphomicrobiales</taxon>
        <taxon>Stappiaceae</taxon>
        <taxon>Roseibium</taxon>
    </lineage>
</organism>
<dbReference type="PROSITE" id="PS51186">
    <property type="entry name" value="GNAT"/>
    <property type="match status" value="1"/>
</dbReference>
<dbReference type="Gene3D" id="3.40.630.30">
    <property type="match status" value="1"/>
</dbReference>
<feature type="domain" description="N-acetyltransferase" evidence="3">
    <location>
        <begin position="29"/>
        <end position="197"/>
    </location>
</feature>
<reference evidence="4" key="1">
    <citation type="submission" date="2020-05" db="EMBL/GenBank/DDBJ databases">
        <title>Identification of trans-AT polyketide cluster in two marine bacteria, producers of a novel glutaramide-containing polyketide sesbanimide D and analogs.</title>
        <authorList>
            <person name="Kacar D."/>
            <person name="Rodriguez P."/>
            <person name="Canedo L."/>
            <person name="Gonzalez E."/>
            <person name="Galan B."/>
            <person name="De La Calle F."/>
            <person name="Garcia J.L."/>
        </authorList>
    </citation>
    <scope>NUCLEOTIDE SEQUENCE</scope>
    <source>
        <strain evidence="4">PHM038</strain>
    </source>
</reference>
<dbReference type="SUPFAM" id="SSF55729">
    <property type="entry name" value="Acyl-CoA N-acyltransferases (Nat)"/>
    <property type="match status" value="1"/>
</dbReference>
<name>A0A926P5F5_9HYPH</name>
<accession>A0A926P5F5</accession>